<name>A0AAE1LIH1_9NEOP</name>
<organism evidence="1 2">
    <name type="scientific">Frankliniella fusca</name>
    <dbReference type="NCBI Taxonomy" id="407009"/>
    <lineage>
        <taxon>Eukaryota</taxon>
        <taxon>Metazoa</taxon>
        <taxon>Ecdysozoa</taxon>
        <taxon>Arthropoda</taxon>
        <taxon>Hexapoda</taxon>
        <taxon>Insecta</taxon>
        <taxon>Pterygota</taxon>
        <taxon>Neoptera</taxon>
        <taxon>Paraneoptera</taxon>
        <taxon>Thysanoptera</taxon>
        <taxon>Terebrantia</taxon>
        <taxon>Thripoidea</taxon>
        <taxon>Thripidae</taxon>
        <taxon>Frankliniella</taxon>
    </lineage>
</organism>
<feature type="non-terminal residue" evidence="1">
    <location>
        <position position="1"/>
    </location>
</feature>
<evidence type="ECO:0000313" key="2">
    <source>
        <dbReference type="Proteomes" id="UP001219518"/>
    </source>
</evidence>
<dbReference type="AlphaFoldDB" id="A0AAE1LIH1"/>
<reference evidence="1" key="2">
    <citation type="journal article" date="2023" name="BMC Genomics">
        <title>Pest status, molecular evolution, and epigenetic factors derived from the genome assembly of Frankliniella fusca, a thysanopteran phytovirus vector.</title>
        <authorList>
            <person name="Catto M.A."/>
            <person name="Labadie P.E."/>
            <person name="Jacobson A.L."/>
            <person name="Kennedy G.G."/>
            <person name="Srinivasan R."/>
            <person name="Hunt B.G."/>
        </authorList>
    </citation>
    <scope>NUCLEOTIDE SEQUENCE</scope>
    <source>
        <strain evidence="1">PL_HMW_Pooled</strain>
    </source>
</reference>
<sequence length="133" mass="15483">MALKVENDLSQIKNVVRYEKHRNVYAKLLPFSSAQDEVRGLVPRRTECCDWLRGFIPPMKLSVTLHVGAAGRWRQTAPLHENRHEKDTPFTFKARKCSFPELTLSYNKRATARRCQKTVWAPYRYKSTSKDSA</sequence>
<comment type="caution">
    <text evidence="1">The sequence shown here is derived from an EMBL/GenBank/DDBJ whole genome shotgun (WGS) entry which is preliminary data.</text>
</comment>
<accession>A0AAE1LIH1</accession>
<evidence type="ECO:0000313" key="1">
    <source>
        <dbReference type="EMBL" id="KAK3920868.1"/>
    </source>
</evidence>
<protein>
    <submittedName>
        <fullName evidence="1">V-set domain-containing T-cell activation inhibitor 1</fullName>
    </submittedName>
</protein>
<reference evidence="1" key="1">
    <citation type="submission" date="2021-07" db="EMBL/GenBank/DDBJ databases">
        <authorList>
            <person name="Catto M.A."/>
            <person name="Jacobson A."/>
            <person name="Kennedy G."/>
            <person name="Labadie P."/>
            <person name="Hunt B.G."/>
            <person name="Srinivasan R."/>
        </authorList>
    </citation>
    <scope>NUCLEOTIDE SEQUENCE</scope>
    <source>
        <strain evidence="1">PL_HMW_Pooled</strain>
        <tissue evidence="1">Head</tissue>
    </source>
</reference>
<proteinExistence type="predicted"/>
<keyword evidence="2" id="KW-1185">Reference proteome</keyword>
<dbReference type="EMBL" id="JAHWGI010001023">
    <property type="protein sequence ID" value="KAK3920868.1"/>
    <property type="molecule type" value="Genomic_DNA"/>
</dbReference>
<gene>
    <name evidence="1" type="ORF">KUF71_010105</name>
</gene>
<dbReference type="Proteomes" id="UP001219518">
    <property type="component" value="Unassembled WGS sequence"/>
</dbReference>